<evidence type="ECO:0000256" key="2">
    <source>
        <dbReference type="SAM" id="Phobius"/>
    </source>
</evidence>
<keyword evidence="2" id="KW-0472">Membrane</keyword>
<dbReference type="InterPro" id="IPR051474">
    <property type="entry name" value="Anti-sigma-K/W_factor"/>
</dbReference>
<feature type="region of interest" description="Disordered" evidence="1">
    <location>
        <begin position="122"/>
        <end position="150"/>
    </location>
</feature>
<dbReference type="GO" id="GO:0016989">
    <property type="term" value="F:sigma factor antagonist activity"/>
    <property type="evidence" value="ECO:0007669"/>
    <property type="project" value="TreeGrafter"/>
</dbReference>
<evidence type="ECO:0000256" key="1">
    <source>
        <dbReference type="SAM" id="MobiDB-lite"/>
    </source>
</evidence>
<feature type="transmembrane region" description="Helical" evidence="2">
    <location>
        <begin position="99"/>
        <end position="117"/>
    </location>
</feature>
<dbReference type="GO" id="GO:0006417">
    <property type="term" value="P:regulation of translation"/>
    <property type="evidence" value="ECO:0007669"/>
    <property type="project" value="TreeGrafter"/>
</dbReference>
<dbReference type="InterPro" id="IPR018764">
    <property type="entry name" value="RskA_C"/>
</dbReference>
<keyword evidence="5" id="KW-1185">Reference proteome</keyword>
<organism evidence="4">
    <name type="scientific">Tuwongella immobilis</name>
    <dbReference type="NCBI Taxonomy" id="692036"/>
    <lineage>
        <taxon>Bacteria</taxon>
        <taxon>Pseudomonadati</taxon>
        <taxon>Planctomycetota</taxon>
        <taxon>Planctomycetia</taxon>
        <taxon>Gemmatales</taxon>
        <taxon>Gemmataceae</taxon>
        <taxon>Tuwongella</taxon>
    </lineage>
</organism>
<dbReference type="EMBL" id="LR586016">
    <property type="protein sequence ID" value="VIP01912.1"/>
    <property type="molecule type" value="Genomic_DNA"/>
</dbReference>
<dbReference type="RefSeq" id="WP_162657149.1">
    <property type="nucleotide sequence ID" value="NZ_LR593887.1"/>
</dbReference>
<evidence type="ECO:0000313" key="4">
    <source>
        <dbReference type="EMBL" id="VIP01912.1"/>
    </source>
</evidence>
<evidence type="ECO:0000259" key="3">
    <source>
        <dbReference type="Pfam" id="PF10099"/>
    </source>
</evidence>
<dbReference type="PANTHER" id="PTHR37461:SF1">
    <property type="entry name" value="ANTI-SIGMA-K FACTOR RSKA"/>
    <property type="match status" value="1"/>
</dbReference>
<gene>
    <name evidence="4" type="ORF">GMBLW1_20480</name>
</gene>
<reference evidence="4" key="1">
    <citation type="submission" date="2019-04" db="EMBL/GenBank/DDBJ databases">
        <authorList>
            <consortium name="Science for Life Laboratories"/>
        </authorList>
    </citation>
    <scope>NUCLEOTIDE SEQUENCE</scope>
    <source>
        <strain evidence="4">MBLW1</strain>
    </source>
</reference>
<dbReference type="GO" id="GO:0005886">
    <property type="term" value="C:plasma membrane"/>
    <property type="evidence" value="ECO:0007669"/>
    <property type="project" value="InterPro"/>
</dbReference>
<dbReference type="InParanoid" id="A0A6C2YLW5"/>
<accession>A0A6C2YLW5</accession>
<name>A0A6C2YLW5_9BACT</name>
<proteinExistence type="predicted"/>
<dbReference type="KEGG" id="tim:GMBLW1_20480"/>
<sequence>MSEQSKFGRERLHELLADRAVFGLSIDDERELQELLRIFPDVDADEWDRLAAQVDLATCGEDLPALPPSLVDRVQARIPAQVSVSRKGNHRSRLQTRELLAWLIAAACFLVAVYSWTAPKSEPPIPVPGNDRSPIAVRDSGESPAPSVSVPSLAQQMDELLASSDGILHVRLSESVSANDLTVSGEIVWSRTEQRGFLRLKGLPTNDPTKSQYQLWIVEDSMLRSETVNAGVFDVEQQNRELIVPIRADHLVQQPNTFVISIEPPGGSRDLTVGGYPLVAKLDNMP</sequence>
<dbReference type="EMBL" id="LR593887">
    <property type="protein sequence ID" value="VTR99824.1"/>
    <property type="molecule type" value="Genomic_DNA"/>
</dbReference>
<keyword evidence="2" id="KW-1133">Transmembrane helix</keyword>
<keyword evidence="2" id="KW-0812">Transmembrane</keyword>
<dbReference type="Proteomes" id="UP000464378">
    <property type="component" value="Chromosome"/>
</dbReference>
<dbReference type="AlphaFoldDB" id="A0A6C2YLW5"/>
<evidence type="ECO:0000313" key="5">
    <source>
        <dbReference type="Proteomes" id="UP000464378"/>
    </source>
</evidence>
<protein>
    <recommendedName>
        <fullName evidence="3">Anti-sigma K factor RskA C-terminal domain-containing protein</fullName>
    </recommendedName>
</protein>
<dbReference type="PANTHER" id="PTHR37461">
    <property type="entry name" value="ANTI-SIGMA-K FACTOR RSKA"/>
    <property type="match status" value="1"/>
</dbReference>
<feature type="domain" description="Anti-sigma K factor RskA C-terminal" evidence="3">
    <location>
        <begin position="104"/>
        <end position="269"/>
    </location>
</feature>
<dbReference type="Pfam" id="PF10099">
    <property type="entry name" value="RskA_C"/>
    <property type="match status" value="1"/>
</dbReference>